<evidence type="ECO:0000313" key="2">
    <source>
        <dbReference type="Proteomes" id="UP000573327"/>
    </source>
</evidence>
<dbReference type="EMBL" id="JACHJR010000001">
    <property type="protein sequence ID" value="MBB4950721.1"/>
    <property type="molecule type" value="Genomic_DNA"/>
</dbReference>
<dbReference type="RefSeq" id="WP_184922140.1">
    <property type="nucleotide sequence ID" value="NZ_JACHJR010000001.1"/>
</dbReference>
<reference evidence="1 2" key="1">
    <citation type="submission" date="2020-08" db="EMBL/GenBank/DDBJ databases">
        <title>Sequencing the genomes of 1000 actinobacteria strains.</title>
        <authorList>
            <person name="Klenk H.-P."/>
        </authorList>
    </citation>
    <scope>NUCLEOTIDE SEQUENCE [LARGE SCALE GENOMIC DNA]</scope>
    <source>
        <strain evidence="1 2">DSM 44786</strain>
    </source>
</reference>
<proteinExistence type="predicted"/>
<dbReference type="AlphaFoldDB" id="A0A7W7SHR6"/>
<dbReference type="Proteomes" id="UP000573327">
    <property type="component" value="Unassembled WGS sequence"/>
</dbReference>
<protein>
    <submittedName>
        <fullName evidence="1">Uncharacterized protein</fullName>
    </submittedName>
</protein>
<keyword evidence="2" id="KW-1185">Reference proteome</keyword>
<evidence type="ECO:0000313" key="1">
    <source>
        <dbReference type="EMBL" id="MBB4950721.1"/>
    </source>
</evidence>
<organism evidence="1 2">
    <name type="scientific">Kitasatospora gansuensis</name>
    <dbReference type="NCBI Taxonomy" id="258050"/>
    <lineage>
        <taxon>Bacteria</taxon>
        <taxon>Bacillati</taxon>
        <taxon>Actinomycetota</taxon>
        <taxon>Actinomycetes</taxon>
        <taxon>Kitasatosporales</taxon>
        <taxon>Streptomycetaceae</taxon>
        <taxon>Kitasatospora</taxon>
    </lineage>
</organism>
<accession>A0A7W7SHR6</accession>
<comment type="caution">
    <text evidence="1">The sequence shown here is derived from an EMBL/GenBank/DDBJ whole genome shotgun (WGS) entry which is preliminary data.</text>
</comment>
<gene>
    <name evidence="1" type="ORF">F4556_006256</name>
</gene>
<sequence length="228" mass="25650">MAPSIRWAVGHIGAYAPIISPRFDHLVLIVDACDNVALHLAGTPNNPNMPAMRVEECRGYDLWQLRHLTTNAQLYVCERATLPTTADRGKRRPIPRRRSGMADPLTEVELAMLAAVPEISPPMKRLLAGLWVRMSLRDPGGTFHLGGWFNDPLYRKPGRAHWASDCRLWGYHGRWDLEWRGYPFPDDLVAALTHPVAGITGATATRTSARSWVIRLAEAELHLHDREL</sequence>
<name>A0A7W7SHR6_9ACTN</name>